<dbReference type="InterPro" id="IPR026960">
    <property type="entry name" value="RVT-Znf"/>
</dbReference>
<dbReference type="InterPro" id="IPR044730">
    <property type="entry name" value="RNase_H-like_dom_plant"/>
</dbReference>
<keyword evidence="3" id="KW-1185">Reference proteome</keyword>
<dbReference type="EMBL" id="BPVZ01000025">
    <property type="protein sequence ID" value="GKV06524.1"/>
    <property type="molecule type" value="Genomic_DNA"/>
</dbReference>
<dbReference type="InterPro" id="IPR002156">
    <property type="entry name" value="RNaseH_domain"/>
</dbReference>
<reference evidence="2 3" key="1">
    <citation type="journal article" date="2021" name="Commun. Biol.">
        <title>The genome of Shorea leprosula (Dipterocarpaceae) highlights the ecological relevance of drought in aseasonal tropical rainforests.</title>
        <authorList>
            <person name="Ng K.K.S."/>
            <person name="Kobayashi M.J."/>
            <person name="Fawcett J.A."/>
            <person name="Hatakeyama M."/>
            <person name="Paape T."/>
            <person name="Ng C.H."/>
            <person name="Ang C.C."/>
            <person name="Tnah L.H."/>
            <person name="Lee C.T."/>
            <person name="Nishiyama T."/>
            <person name="Sese J."/>
            <person name="O'Brien M.J."/>
            <person name="Copetti D."/>
            <person name="Mohd Noor M.I."/>
            <person name="Ong R.C."/>
            <person name="Putra M."/>
            <person name="Sireger I.Z."/>
            <person name="Indrioko S."/>
            <person name="Kosugi Y."/>
            <person name="Izuno A."/>
            <person name="Isagi Y."/>
            <person name="Lee S.L."/>
            <person name="Shimizu K.K."/>
        </authorList>
    </citation>
    <scope>NUCLEOTIDE SEQUENCE [LARGE SCALE GENOMIC DNA]</scope>
    <source>
        <strain evidence="2">214</strain>
    </source>
</reference>
<name>A0AAV5J396_9ROSI</name>
<feature type="domain" description="Reverse transcriptase" evidence="1">
    <location>
        <begin position="1"/>
        <end position="179"/>
    </location>
</feature>
<dbReference type="InterPro" id="IPR012337">
    <property type="entry name" value="RNaseH-like_sf"/>
</dbReference>
<comment type="caution">
    <text evidence="2">The sequence shown here is derived from an EMBL/GenBank/DDBJ whole genome shotgun (WGS) entry which is preliminary data.</text>
</comment>
<dbReference type="InterPro" id="IPR043502">
    <property type="entry name" value="DNA/RNA_pol_sf"/>
</dbReference>
<evidence type="ECO:0000259" key="1">
    <source>
        <dbReference type="PROSITE" id="PS50878"/>
    </source>
</evidence>
<dbReference type="SUPFAM" id="SSF56672">
    <property type="entry name" value="DNA/RNA polymerases"/>
    <property type="match status" value="1"/>
</dbReference>
<dbReference type="Pfam" id="PF13456">
    <property type="entry name" value="RVT_3"/>
    <property type="match status" value="1"/>
</dbReference>
<dbReference type="Pfam" id="PF00078">
    <property type="entry name" value="RVT_1"/>
    <property type="match status" value="1"/>
</dbReference>
<evidence type="ECO:0000313" key="2">
    <source>
        <dbReference type="EMBL" id="GKV06524.1"/>
    </source>
</evidence>
<dbReference type="PANTHER" id="PTHR33116:SF86">
    <property type="entry name" value="REVERSE TRANSCRIPTASE DOMAIN-CONTAINING PROTEIN"/>
    <property type="match status" value="1"/>
</dbReference>
<protein>
    <recommendedName>
        <fullName evidence="1">Reverse transcriptase domain-containing protein</fullName>
    </recommendedName>
</protein>
<dbReference type="Proteomes" id="UP001054252">
    <property type="component" value="Unassembled WGS sequence"/>
</dbReference>
<dbReference type="GO" id="GO:0003676">
    <property type="term" value="F:nucleic acid binding"/>
    <property type="evidence" value="ECO:0007669"/>
    <property type="project" value="InterPro"/>
</dbReference>
<dbReference type="Pfam" id="PF13966">
    <property type="entry name" value="zf-RVT"/>
    <property type="match status" value="1"/>
</dbReference>
<dbReference type="PANTHER" id="PTHR33116">
    <property type="entry name" value="REVERSE TRANSCRIPTASE ZINC-BINDING DOMAIN-CONTAINING PROTEIN-RELATED-RELATED"/>
    <property type="match status" value="1"/>
</dbReference>
<gene>
    <name evidence="2" type="ORF">SLEP1_g18408</name>
</gene>
<dbReference type="PROSITE" id="PS50878">
    <property type="entry name" value="RT_POL"/>
    <property type="match status" value="1"/>
</dbReference>
<accession>A0AAV5J396</accession>
<sequence length="609" mass="69712">MKVRKKRKRGWQAIKLDMSKAFDRVEWPYLEQIMRSLGFAERWIQLIMACVTSVQYEVLLNGSEAGRVSPTRGIRQGDPLSPYLFILCAEGLTAMIHDAERRRLLHDILGMEEIEHQGQYLGFPAYVGRSRSAAFFNLKSKFWARINEWRAQPLSRAGREVLIKSVLQALPTYVMGLFKLPKTLCTDLERIMNSYWWGGGEEEHKIHWLEWRRLAISKKHGGLGFRALHEFNMAMLGKQGWRLMTNPDSLAAQLLKAKYFPRTNFLHAVLKPGCSLTWRRNSEFCLQSARPPNCELRYVSDLIDDSSHAWNRDLIQNTFSSYEAHLILSLPISWEQCEDRWTWSLTRHGTYSVRSGYHCAMNMQRDMGVPSSSNASFGGNKVWNLSIPGKIKFFIWSAYRNVLPTRDNLQKKHILVELECPVCGSDMEFVVHCLLFCSVARAVWHGNPLSLRVSEFPSSSFADFFDAMCTELGKEQLELLLHGETKWKPPDEQTIKINVDGAVAEQRRVFGMGAVARDHCGEVLATMAYQGRDVAAAEIVEAYLGNVLSDCKLLMSSFLHCRVKHVRRTGNAVAHELAKRALRAEGDEFFRNEMLDYLAPFVSSDKLSM</sequence>
<evidence type="ECO:0000313" key="3">
    <source>
        <dbReference type="Proteomes" id="UP001054252"/>
    </source>
</evidence>
<dbReference type="AlphaFoldDB" id="A0AAV5J396"/>
<dbReference type="GO" id="GO:0004523">
    <property type="term" value="F:RNA-DNA hybrid ribonuclease activity"/>
    <property type="evidence" value="ECO:0007669"/>
    <property type="project" value="InterPro"/>
</dbReference>
<dbReference type="SUPFAM" id="SSF53098">
    <property type="entry name" value="Ribonuclease H-like"/>
    <property type="match status" value="1"/>
</dbReference>
<dbReference type="CDD" id="cd06222">
    <property type="entry name" value="RNase_H_like"/>
    <property type="match status" value="1"/>
</dbReference>
<dbReference type="InterPro" id="IPR000477">
    <property type="entry name" value="RT_dom"/>
</dbReference>
<organism evidence="2 3">
    <name type="scientific">Rubroshorea leprosula</name>
    <dbReference type="NCBI Taxonomy" id="152421"/>
    <lineage>
        <taxon>Eukaryota</taxon>
        <taxon>Viridiplantae</taxon>
        <taxon>Streptophyta</taxon>
        <taxon>Embryophyta</taxon>
        <taxon>Tracheophyta</taxon>
        <taxon>Spermatophyta</taxon>
        <taxon>Magnoliopsida</taxon>
        <taxon>eudicotyledons</taxon>
        <taxon>Gunneridae</taxon>
        <taxon>Pentapetalae</taxon>
        <taxon>rosids</taxon>
        <taxon>malvids</taxon>
        <taxon>Malvales</taxon>
        <taxon>Dipterocarpaceae</taxon>
        <taxon>Rubroshorea</taxon>
    </lineage>
</organism>
<proteinExistence type="predicted"/>